<name>A0A315XU18_RUMFL</name>
<proteinExistence type="predicted"/>
<reference evidence="2 3" key="1">
    <citation type="submission" date="2018-05" db="EMBL/GenBank/DDBJ databases">
        <title>The Hungate 1000. A catalogue of reference genomes from the rumen microbiome.</title>
        <authorList>
            <person name="Kelly W."/>
        </authorList>
    </citation>
    <scope>NUCLEOTIDE SEQUENCE [LARGE SCALE GENOMIC DNA]</scope>
    <source>
        <strain evidence="2 3">SAb67</strain>
    </source>
</reference>
<dbReference type="OrthoDB" id="1819240at2"/>
<comment type="caution">
    <text evidence="2">The sequence shown here is derived from an EMBL/GenBank/DDBJ whole genome shotgun (WGS) entry which is preliminary data.</text>
</comment>
<protein>
    <recommendedName>
        <fullName evidence="4">PH domain-containing protein</fullName>
    </recommendedName>
</protein>
<evidence type="ECO:0000313" key="3">
    <source>
        <dbReference type="Proteomes" id="UP000245720"/>
    </source>
</evidence>
<evidence type="ECO:0000256" key="1">
    <source>
        <dbReference type="SAM" id="Phobius"/>
    </source>
</evidence>
<organism evidence="2 3">
    <name type="scientific">Ruminococcus flavefaciens</name>
    <dbReference type="NCBI Taxonomy" id="1265"/>
    <lineage>
        <taxon>Bacteria</taxon>
        <taxon>Bacillati</taxon>
        <taxon>Bacillota</taxon>
        <taxon>Clostridia</taxon>
        <taxon>Eubacteriales</taxon>
        <taxon>Oscillospiraceae</taxon>
        <taxon>Ruminococcus</taxon>
    </lineage>
</organism>
<dbReference type="Proteomes" id="UP000245720">
    <property type="component" value="Unassembled WGS sequence"/>
</dbReference>
<feature type="transmembrane region" description="Helical" evidence="1">
    <location>
        <begin position="131"/>
        <end position="149"/>
    </location>
</feature>
<gene>
    <name evidence="2" type="ORF">IE37_03006</name>
</gene>
<dbReference type="RefSeq" id="WP_109727695.1">
    <property type="nucleotide sequence ID" value="NZ_QGDI01000014.1"/>
</dbReference>
<sequence length="236" mass="26485">MFGRKNNEDYDDYNEKYASKYDDDYIAPSKEYREECDHSHEQSYSDINEVRECGHSHEQTYEDADTEQKPYDKRVGLENSMEKLLAPNEHLLWAGGSPRAFKNKKATGNTLLIGGTAMFFLGGLIAEWVCILGILILTLGICLMILENVNAYAVTDIRVIAVQGGKNMSIPLGWIQYASSLGSASGLVKLNLDFPVNSSPCRKDRTRVFTMYKISDAPRVKRIIEDASAGARINKK</sequence>
<dbReference type="EMBL" id="QGDI01000014">
    <property type="protein sequence ID" value="PWJ10368.1"/>
    <property type="molecule type" value="Genomic_DNA"/>
</dbReference>
<dbReference type="AlphaFoldDB" id="A0A315XU18"/>
<keyword evidence="1" id="KW-0812">Transmembrane</keyword>
<evidence type="ECO:0000313" key="2">
    <source>
        <dbReference type="EMBL" id="PWJ10368.1"/>
    </source>
</evidence>
<evidence type="ECO:0008006" key="4">
    <source>
        <dbReference type="Google" id="ProtNLM"/>
    </source>
</evidence>
<keyword evidence="1" id="KW-1133">Transmembrane helix</keyword>
<keyword evidence="1" id="KW-0472">Membrane</keyword>
<accession>A0A315XU18</accession>